<dbReference type="AlphaFoldDB" id="I2CQF1"/>
<dbReference type="InterPro" id="IPR045110">
    <property type="entry name" value="XMAP215"/>
</dbReference>
<dbReference type="GO" id="GO:0051010">
    <property type="term" value="F:microtubule plus-end binding"/>
    <property type="evidence" value="ECO:0007669"/>
    <property type="project" value="InterPro"/>
</dbReference>
<evidence type="ECO:0000313" key="1">
    <source>
        <dbReference type="EMBL" id="AFJ69134.1"/>
    </source>
</evidence>
<reference evidence="1" key="1">
    <citation type="journal article" date="2012" name="Bioengineered">
        <title>Additional insights into the genome of the oleaginous model alga Nannochloropsis gaditana.</title>
        <authorList>
            <person name="Jinkerson R.E."/>
            <person name="Radakovits R."/>
            <person name="Posewitz M.C."/>
        </authorList>
    </citation>
    <scope>NUCLEOTIDE SEQUENCE</scope>
    <source>
        <strain evidence="1">CCMP526</strain>
    </source>
</reference>
<feature type="non-terminal residue" evidence="1">
    <location>
        <position position="103"/>
    </location>
</feature>
<dbReference type="GO" id="GO:0007051">
    <property type="term" value="P:spindle organization"/>
    <property type="evidence" value="ECO:0007669"/>
    <property type="project" value="InterPro"/>
</dbReference>
<dbReference type="EMBL" id="JU975412">
    <property type="protein sequence ID" value="AFJ69134.1"/>
    <property type="molecule type" value="mRNA"/>
</dbReference>
<proteinExistence type="evidence at transcript level"/>
<feature type="non-terminal residue" evidence="1">
    <location>
        <position position="1"/>
    </location>
</feature>
<dbReference type="Gene3D" id="1.25.10.10">
    <property type="entry name" value="Leucine-rich Repeat Variant"/>
    <property type="match status" value="1"/>
</dbReference>
<reference evidence="1" key="2">
    <citation type="journal article" date="2012" name="Nat. Commun.">
        <title>Draft genome sequence and genetic transformation of the oleaginous alga Nannochloropis gaditana.</title>
        <authorList>
            <person name="Radakovits R."/>
            <person name="Jinkerson R.E."/>
            <person name="Fuerstenberg S.I."/>
            <person name="Tae H."/>
            <person name="Settlage R.E."/>
            <person name="Boore J.L."/>
            <person name="Posewitz M.C."/>
        </authorList>
    </citation>
    <scope>NUCLEOTIDE SEQUENCE</scope>
    <source>
        <strain evidence="1">CCMP526</strain>
    </source>
</reference>
<dbReference type="PANTHER" id="PTHR12609">
    <property type="entry name" value="MICROTUBULE ASSOCIATED PROTEIN XMAP215"/>
    <property type="match status" value="1"/>
</dbReference>
<dbReference type="GO" id="GO:0046785">
    <property type="term" value="P:microtubule polymerization"/>
    <property type="evidence" value="ECO:0007669"/>
    <property type="project" value="InterPro"/>
</dbReference>
<dbReference type="GO" id="GO:0061863">
    <property type="term" value="F:microtubule plus end polymerase"/>
    <property type="evidence" value="ECO:0007669"/>
    <property type="project" value="InterPro"/>
</dbReference>
<protein>
    <submittedName>
        <fullName evidence="1">Microtubule organization protein</fullName>
    </submittedName>
</protein>
<dbReference type="GO" id="GO:0030951">
    <property type="term" value="P:establishment or maintenance of microtubule cytoskeleton polarity"/>
    <property type="evidence" value="ECO:0007669"/>
    <property type="project" value="InterPro"/>
</dbReference>
<accession>I2CQF1</accession>
<dbReference type="InterPro" id="IPR011989">
    <property type="entry name" value="ARM-like"/>
</dbReference>
<organism evidence="1">
    <name type="scientific">Nannochloropsis gaditana (strain CCMP526)</name>
    <name type="common">Green microalga</name>
    <name type="synonym">Microchloropsis gaditana</name>
    <dbReference type="NCBI Taxonomy" id="1093141"/>
    <lineage>
        <taxon>Eukaryota</taxon>
        <taxon>Sar</taxon>
        <taxon>Stramenopiles</taxon>
        <taxon>Ochrophyta</taxon>
        <taxon>Eustigmatophyceae</taxon>
        <taxon>Eustigmatales</taxon>
        <taxon>Monodopsidaceae</taxon>
        <taxon>Nannochloropsis</taxon>
    </lineage>
</organism>
<dbReference type="SUPFAM" id="SSF48371">
    <property type="entry name" value="ARM repeat"/>
    <property type="match status" value="1"/>
</dbReference>
<name>I2CQF1_NANGC</name>
<sequence>WQTRKSGMEEVIAICQRSGNYLEANKSTVEVLKALRGPLADSQSNLKPIAAQALGEVMASLDPQMAPRFVKFIAEALLNGVADNKKIMRDASLAALLRMLSIG</sequence>
<dbReference type="InterPro" id="IPR016024">
    <property type="entry name" value="ARM-type_fold"/>
</dbReference>
<gene>
    <name evidence="1" type="ORF">NGATSA_3050300</name>
</gene>